<reference evidence="3" key="1">
    <citation type="journal article" date="2014" name="Science">
        <title>Ancient hybridizations among the ancestral genomes of bread wheat.</title>
        <authorList>
            <consortium name="International Wheat Genome Sequencing Consortium,"/>
            <person name="Marcussen T."/>
            <person name="Sandve S.R."/>
            <person name="Heier L."/>
            <person name="Spannagl M."/>
            <person name="Pfeifer M."/>
            <person name="Jakobsen K.S."/>
            <person name="Wulff B.B."/>
            <person name="Steuernagel B."/>
            <person name="Mayer K.F."/>
            <person name="Olsen O.A."/>
        </authorList>
    </citation>
    <scope>NUCLEOTIDE SEQUENCE [LARGE SCALE GENOMIC DNA]</scope>
    <source>
        <strain evidence="3">cv. AL8/78</strain>
    </source>
</reference>
<evidence type="ECO:0000313" key="3">
    <source>
        <dbReference type="Proteomes" id="UP000015105"/>
    </source>
</evidence>
<dbReference type="AlphaFoldDB" id="A0A453IUK5"/>
<dbReference type="Gramene" id="AET4Gv20681500.2">
    <property type="protein sequence ID" value="AET4Gv20681500.2"/>
    <property type="gene ID" value="AET4Gv20681500"/>
</dbReference>
<proteinExistence type="predicted"/>
<accession>A0A453IUK5</accession>
<keyword evidence="3" id="KW-1185">Reference proteome</keyword>
<reference evidence="2" key="3">
    <citation type="journal article" date="2017" name="Nature">
        <title>Genome sequence of the progenitor of the wheat D genome Aegilops tauschii.</title>
        <authorList>
            <person name="Luo M.C."/>
            <person name="Gu Y.Q."/>
            <person name="Puiu D."/>
            <person name="Wang H."/>
            <person name="Twardziok S.O."/>
            <person name="Deal K.R."/>
            <person name="Huo N."/>
            <person name="Zhu T."/>
            <person name="Wang L."/>
            <person name="Wang Y."/>
            <person name="McGuire P.E."/>
            <person name="Liu S."/>
            <person name="Long H."/>
            <person name="Ramasamy R.K."/>
            <person name="Rodriguez J.C."/>
            <person name="Van S.L."/>
            <person name="Yuan L."/>
            <person name="Wang Z."/>
            <person name="Xia Z."/>
            <person name="Xiao L."/>
            <person name="Anderson O.D."/>
            <person name="Ouyang S."/>
            <person name="Liang Y."/>
            <person name="Zimin A.V."/>
            <person name="Pertea G."/>
            <person name="Qi P."/>
            <person name="Bennetzen J.L."/>
            <person name="Dai X."/>
            <person name="Dawson M.W."/>
            <person name="Muller H.G."/>
            <person name="Kugler K."/>
            <person name="Rivarola-Duarte L."/>
            <person name="Spannagl M."/>
            <person name="Mayer K.F.X."/>
            <person name="Lu F.H."/>
            <person name="Bevan M.W."/>
            <person name="Leroy P."/>
            <person name="Li P."/>
            <person name="You F.M."/>
            <person name="Sun Q."/>
            <person name="Liu Z."/>
            <person name="Lyons E."/>
            <person name="Wicker T."/>
            <person name="Salzberg S.L."/>
            <person name="Devos K.M."/>
            <person name="Dvorak J."/>
        </authorList>
    </citation>
    <scope>NUCLEOTIDE SEQUENCE [LARGE SCALE GENOMIC DNA]</scope>
    <source>
        <strain evidence="2">cv. AL8/78</strain>
    </source>
</reference>
<evidence type="ECO:0000313" key="2">
    <source>
        <dbReference type="EnsemblPlants" id="AET4Gv20681500.2"/>
    </source>
</evidence>
<sequence>ERRRGPAAAASTRALPGGGPRRRRGRRHRWMELLDGGVGSPPVSPKLGDAGAVLPAYGSRSLSRSSGVHY</sequence>
<dbReference type="EnsemblPlants" id="AET4Gv20681500.2">
    <property type="protein sequence ID" value="AET4Gv20681500.2"/>
    <property type="gene ID" value="AET4Gv20681500"/>
</dbReference>
<feature type="region of interest" description="Disordered" evidence="1">
    <location>
        <begin position="1"/>
        <end position="27"/>
    </location>
</feature>
<protein>
    <submittedName>
        <fullName evidence="2">Uncharacterized protein</fullName>
    </submittedName>
</protein>
<reference evidence="2" key="5">
    <citation type="journal article" date="2021" name="G3 (Bethesda)">
        <title>Aegilops tauschii genome assembly Aet v5.0 features greater sequence contiguity and improved annotation.</title>
        <authorList>
            <person name="Wang L."/>
            <person name="Zhu T."/>
            <person name="Rodriguez J.C."/>
            <person name="Deal K.R."/>
            <person name="Dubcovsky J."/>
            <person name="McGuire P.E."/>
            <person name="Lux T."/>
            <person name="Spannagl M."/>
            <person name="Mayer K.F.X."/>
            <person name="Baldrich P."/>
            <person name="Meyers B.C."/>
            <person name="Huo N."/>
            <person name="Gu Y.Q."/>
            <person name="Zhou H."/>
            <person name="Devos K.M."/>
            <person name="Bennetzen J.L."/>
            <person name="Unver T."/>
            <person name="Budak H."/>
            <person name="Gulick P.J."/>
            <person name="Galiba G."/>
            <person name="Kalapos B."/>
            <person name="Nelson D.R."/>
            <person name="Li P."/>
            <person name="You F.M."/>
            <person name="Luo M.C."/>
            <person name="Dvorak J."/>
        </authorList>
    </citation>
    <scope>NUCLEOTIDE SEQUENCE [LARGE SCALE GENOMIC DNA]</scope>
    <source>
        <strain evidence="2">cv. AL8/78</strain>
    </source>
</reference>
<evidence type="ECO:0000256" key="1">
    <source>
        <dbReference type="SAM" id="MobiDB-lite"/>
    </source>
</evidence>
<reference evidence="2" key="4">
    <citation type="submission" date="2019-03" db="UniProtKB">
        <authorList>
            <consortium name="EnsemblPlants"/>
        </authorList>
    </citation>
    <scope>IDENTIFICATION</scope>
</reference>
<reference evidence="3" key="2">
    <citation type="journal article" date="2017" name="Nat. Plants">
        <title>The Aegilops tauschii genome reveals multiple impacts of transposons.</title>
        <authorList>
            <person name="Zhao G."/>
            <person name="Zou C."/>
            <person name="Li K."/>
            <person name="Wang K."/>
            <person name="Li T."/>
            <person name="Gao L."/>
            <person name="Zhang X."/>
            <person name="Wang H."/>
            <person name="Yang Z."/>
            <person name="Liu X."/>
            <person name="Jiang W."/>
            <person name="Mao L."/>
            <person name="Kong X."/>
            <person name="Jiao Y."/>
            <person name="Jia J."/>
        </authorList>
    </citation>
    <scope>NUCLEOTIDE SEQUENCE [LARGE SCALE GENOMIC DNA]</scope>
    <source>
        <strain evidence="3">cv. AL8/78</strain>
    </source>
</reference>
<dbReference type="Proteomes" id="UP000015105">
    <property type="component" value="Chromosome 4D"/>
</dbReference>
<organism evidence="2 3">
    <name type="scientific">Aegilops tauschii subsp. strangulata</name>
    <name type="common">Goatgrass</name>
    <dbReference type="NCBI Taxonomy" id="200361"/>
    <lineage>
        <taxon>Eukaryota</taxon>
        <taxon>Viridiplantae</taxon>
        <taxon>Streptophyta</taxon>
        <taxon>Embryophyta</taxon>
        <taxon>Tracheophyta</taxon>
        <taxon>Spermatophyta</taxon>
        <taxon>Magnoliopsida</taxon>
        <taxon>Liliopsida</taxon>
        <taxon>Poales</taxon>
        <taxon>Poaceae</taxon>
        <taxon>BOP clade</taxon>
        <taxon>Pooideae</taxon>
        <taxon>Triticodae</taxon>
        <taxon>Triticeae</taxon>
        <taxon>Triticinae</taxon>
        <taxon>Aegilops</taxon>
    </lineage>
</organism>
<name>A0A453IUK5_AEGTS</name>